<organism evidence="2 3">
    <name type="scientific">Porphyra umbilicalis</name>
    <name type="common">Purple laver</name>
    <name type="synonym">Red alga</name>
    <dbReference type="NCBI Taxonomy" id="2786"/>
    <lineage>
        <taxon>Eukaryota</taxon>
        <taxon>Rhodophyta</taxon>
        <taxon>Bangiophyceae</taxon>
        <taxon>Bangiales</taxon>
        <taxon>Bangiaceae</taxon>
        <taxon>Porphyra</taxon>
    </lineage>
</organism>
<feature type="chain" id="PRO_5012236772" evidence="1">
    <location>
        <begin position="21"/>
        <end position="199"/>
    </location>
</feature>
<dbReference type="Proteomes" id="UP000218209">
    <property type="component" value="Unassembled WGS sequence"/>
</dbReference>
<protein>
    <submittedName>
        <fullName evidence="2">Uncharacterized protein</fullName>
    </submittedName>
</protein>
<dbReference type="AlphaFoldDB" id="A0A1X6NYY1"/>
<proteinExistence type="predicted"/>
<keyword evidence="1" id="KW-0732">Signal</keyword>
<evidence type="ECO:0000256" key="1">
    <source>
        <dbReference type="SAM" id="SignalP"/>
    </source>
</evidence>
<reference evidence="2 3" key="1">
    <citation type="submission" date="2017-03" db="EMBL/GenBank/DDBJ databases">
        <title>WGS assembly of Porphyra umbilicalis.</title>
        <authorList>
            <person name="Brawley S.H."/>
            <person name="Blouin N.A."/>
            <person name="Ficko-Blean E."/>
            <person name="Wheeler G.L."/>
            <person name="Lohr M."/>
            <person name="Goodson H.V."/>
            <person name="Jenkins J.W."/>
            <person name="Blaby-Haas C.E."/>
            <person name="Helliwell K.E."/>
            <person name="Chan C."/>
            <person name="Marriage T."/>
            <person name="Bhattacharya D."/>
            <person name="Klein A.S."/>
            <person name="Badis Y."/>
            <person name="Brodie J."/>
            <person name="Cao Y."/>
            <person name="Collen J."/>
            <person name="Dittami S.M."/>
            <person name="Gachon C.M."/>
            <person name="Green B.R."/>
            <person name="Karpowicz S."/>
            <person name="Kim J.W."/>
            <person name="Kudahl U."/>
            <person name="Lin S."/>
            <person name="Michel G."/>
            <person name="Mittag M."/>
            <person name="Olson B.J."/>
            <person name="Pangilinan J."/>
            <person name="Peng Y."/>
            <person name="Qiu H."/>
            <person name="Shu S."/>
            <person name="Singer J.T."/>
            <person name="Smith A.G."/>
            <person name="Sprecher B.N."/>
            <person name="Wagner V."/>
            <person name="Wang W."/>
            <person name="Wang Z.-Y."/>
            <person name="Yan J."/>
            <person name="Yarish C."/>
            <person name="Zoeuner-Riek S."/>
            <person name="Zhuang Y."/>
            <person name="Zou Y."/>
            <person name="Lindquist E.A."/>
            <person name="Grimwood J."/>
            <person name="Barry K."/>
            <person name="Rokhsar D.S."/>
            <person name="Schmutz J."/>
            <person name="Stiller J.W."/>
            <person name="Grossman A.R."/>
            <person name="Prochnik S.E."/>
        </authorList>
    </citation>
    <scope>NUCLEOTIDE SEQUENCE [LARGE SCALE GENOMIC DNA]</scope>
    <source>
        <strain evidence="2">4086291</strain>
    </source>
</reference>
<feature type="signal peptide" evidence="1">
    <location>
        <begin position="1"/>
        <end position="20"/>
    </location>
</feature>
<gene>
    <name evidence="2" type="ORF">BU14_0327s0013</name>
</gene>
<accession>A0A1X6NYY1</accession>
<name>A0A1X6NYY1_PORUM</name>
<sequence>MVKVGLSLLVAVALAAVTAATAPATVAGRAAVLVLLGDELMSSVTVTWETKISFRGQVVRDLSHERLTTTNGRYAFAIPFQPSVPGIVVTTSVSGIQGYKSDHGKCTRPALPLEKAISSNVRETYCATIYHRSCPKVGLGWKRCKCHVTYTIRATVLDENNKLMRLTSLESGGFKTCAQHLSNSDMQAVTAMGAKVLGR</sequence>
<evidence type="ECO:0000313" key="3">
    <source>
        <dbReference type="Proteomes" id="UP000218209"/>
    </source>
</evidence>
<dbReference type="EMBL" id="KV918979">
    <property type="protein sequence ID" value="OSX73802.1"/>
    <property type="molecule type" value="Genomic_DNA"/>
</dbReference>
<evidence type="ECO:0000313" key="2">
    <source>
        <dbReference type="EMBL" id="OSX73802.1"/>
    </source>
</evidence>
<keyword evidence="3" id="KW-1185">Reference proteome</keyword>